<evidence type="ECO:0008006" key="4">
    <source>
        <dbReference type="Google" id="ProtNLM"/>
    </source>
</evidence>
<dbReference type="Gene3D" id="1.10.443.10">
    <property type="entry name" value="Intergrase catalytic core"/>
    <property type="match status" value="1"/>
</dbReference>
<dbReference type="GO" id="GO:0015074">
    <property type="term" value="P:DNA integration"/>
    <property type="evidence" value="ECO:0007669"/>
    <property type="project" value="InterPro"/>
</dbReference>
<dbReference type="AlphaFoldDB" id="A0A5J4V685"/>
<feature type="region of interest" description="Disordered" evidence="1">
    <location>
        <begin position="181"/>
        <end position="204"/>
    </location>
</feature>
<gene>
    <name evidence="2" type="ORF">EZS28_026359</name>
</gene>
<dbReference type="Proteomes" id="UP000324800">
    <property type="component" value="Unassembled WGS sequence"/>
</dbReference>
<reference evidence="2 3" key="1">
    <citation type="submission" date="2019-03" db="EMBL/GenBank/DDBJ databases">
        <title>Single cell metagenomics reveals metabolic interactions within the superorganism composed of flagellate Streblomastix strix and complex community of Bacteroidetes bacteria on its surface.</title>
        <authorList>
            <person name="Treitli S.C."/>
            <person name="Kolisko M."/>
            <person name="Husnik F."/>
            <person name="Keeling P."/>
            <person name="Hampl V."/>
        </authorList>
    </citation>
    <scope>NUCLEOTIDE SEQUENCE [LARGE SCALE GENOMIC DNA]</scope>
    <source>
        <strain evidence="2">ST1C</strain>
    </source>
</reference>
<evidence type="ECO:0000256" key="1">
    <source>
        <dbReference type="SAM" id="MobiDB-lite"/>
    </source>
</evidence>
<protein>
    <recommendedName>
        <fullName evidence="4">Tyr recombinase domain-containing protein</fullName>
    </recommendedName>
</protein>
<organism evidence="2 3">
    <name type="scientific">Streblomastix strix</name>
    <dbReference type="NCBI Taxonomy" id="222440"/>
    <lineage>
        <taxon>Eukaryota</taxon>
        <taxon>Metamonada</taxon>
        <taxon>Preaxostyla</taxon>
        <taxon>Oxymonadida</taxon>
        <taxon>Streblomastigidae</taxon>
        <taxon>Streblomastix</taxon>
    </lineage>
</organism>
<dbReference type="InterPro" id="IPR013762">
    <property type="entry name" value="Integrase-like_cat_sf"/>
</dbReference>
<evidence type="ECO:0000313" key="3">
    <source>
        <dbReference type="Proteomes" id="UP000324800"/>
    </source>
</evidence>
<sequence>MFKLKKADNVKIFTIFWWNAWIQHREKNCAIKSEELCNFNESEMLRDTNDLSKGIRQLLQKSGIVEEYSVTSIRSAIITTLLNRGISSSAIDRFTHNSEVASTVQRYYDRNNNDEARKLIAGISSETENELEEERESAEQQSYVLLINQGGLFNNVVKQTKGGAHILQEVNHNLEGYAVPSEEDLSSSFTTPQSTNVVHQTDKE</sequence>
<name>A0A5J4V685_9EUKA</name>
<dbReference type="EMBL" id="SNRW01009364">
    <property type="protein sequence ID" value="KAA6378117.1"/>
    <property type="molecule type" value="Genomic_DNA"/>
</dbReference>
<proteinExistence type="predicted"/>
<comment type="caution">
    <text evidence="2">The sequence shown here is derived from an EMBL/GenBank/DDBJ whole genome shotgun (WGS) entry which is preliminary data.</text>
</comment>
<feature type="compositionally biased region" description="Polar residues" evidence="1">
    <location>
        <begin position="186"/>
        <end position="204"/>
    </location>
</feature>
<accession>A0A5J4V685</accession>
<evidence type="ECO:0000313" key="2">
    <source>
        <dbReference type="EMBL" id="KAA6378117.1"/>
    </source>
</evidence>
<dbReference type="GO" id="GO:0003677">
    <property type="term" value="F:DNA binding"/>
    <property type="evidence" value="ECO:0007669"/>
    <property type="project" value="InterPro"/>
</dbReference>
<dbReference type="GO" id="GO:0006310">
    <property type="term" value="P:DNA recombination"/>
    <property type="evidence" value="ECO:0007669"/>
    <property type="project" value="InterPro"/>
</dbReference>